<dbReference type="AlphaFoldDB" id="A0A9W8TME0"/>
<keyword evidence="6 9" id="KW-1133">Transmembrane helix</keyword>
<comment type="pathway">
    <text evidence="2">Glycolipid biosynthesis; glycosylphosphatidylinositol-anchor biosynthesis.</text>
</comment>
<keyword evidence="11" id="KW-1185">Reference proteome</keyword>
<dbReference type="VEuPathDB" id="FungiDB:F4678DRAFT_58394"/>
<feature type="region of interest" description="Disordered" evidence="8">
    <location>
        <begin position="199"/>
        <end position="273"/>
    </location>
</feature>
<comment type="subcellular location">
    <subcellularLocation>
        <location evidence="1">Endoplasmic reticulum membrane</location>
        <topology evidence="1">Multi-pass membrane protein</topology>
    </subcellularLocation>
</comment>
<evidence type="ECO:0000256" key="4">
    <source>
        <dbReference type="ARBA" id="ARBA00022692"/>
    </source>
</evidence>
<dbReference type="EMBL" id="JANPWZ010000856">
    <property type="protein sequence ID" value="KAJ3571290.1"/>
    <property type="molecule type" value="Genomic_DNA"/>
</dbReference>
<dbReference type="InterPro" id="IPR009580">
    <property type="entry name" value="GPI_biosynthesis_protein_Pig-F"/>
</dbReference>
<evidence type="ECO:0000313" key="10">
    <source>
        <dbReference type="EMBL" id="KAJ3571290.1"/>
    </source>
</evidence>
<evidence type="ECO:0000256" key="1">
    <source>
        <dbReference type="ARBA" id="ARBA00004477"/>
    </source>
</evidence>
<dbReference type="Pfam" id="PF06699">
    <property type="entry name" value="PIG-F"/>
    <property type="match status" value="1"/>
</dbReference>
<evidence type="ECO:0000256" key="9">
    <source>
        <dbReference type="SAM" id="Phobius"/>
    </source>
</evidence>
<keyword evidence="7 9" id="KW-0472">Membrane</keyword>
<evidence type="ECO:0000256" key="7">
    <source>
        <dbReference type="ARBA" id="ARBA00023136"/>
    </source>
</evidence>
<feature type="transmembrane region" description="Helical" evidence="9">
    <location>
        <begin position="6"/>
        <end position="25"/>
    </location>
</feature>
<evidence type="ECO:0000256" key="6">
    <source>
        <dbReference type="ARBA" id="ARBA00022989"/>
    </source>
</evidence>
<protein>
    <submittedName>
        <fullName evidence="10">Uncharacterized protein</fullName>
    </submittedName>
</protein>
<evidence type="ECO:0000256" key="8">
    <source>
        <dbReference type="SAM" id="MobiDB-lite"/>
    </source>
</evidence>
<dbReference type="Proteomes" id="UP001148614">
    <property type="component" value="Unassembled WGS sequence"/>
</dbReference>
<gene>
    <name evidence="10" type="ORF">NPX13_g5431</name>
</gene>
<name>A0A9W8TME0_9PEZI</name>
<accession>A0A9W8TME0</accession>
<evidence type="ECO:0000256" key="5">
    <source>
        <dbReference type="ARBA" id="ARBA00022824"/>
    </source>
</evidence>
<comment type="caution">
    <text evidence="10">The sequence shown here is derived from an EMBL/GenBank/DDBJ whole genome shotgun (WGS) entry which is preliminary data.</text>
</comment>
<sequence length="594" mass="66169">MASVLTIVSAGALHVLLVLFGAPFLTHIPHTFLCALHLSLLGLYPLFYARGVANKDWLEILSARAPFDEAFGGLVGAGLGAWLGAVPIPLDWDREWQKWPVTILCGVYAGCTPAQWEDEIPRHHLVEDSEKNKQLALAIADIQQEDLRQQHKQIYFSAHVLTTVTMAGRNPSSSNPSPSGIPPSVREALFTLARANCSSSATKRDIETEPGEASTSVKRPRPPLSLSVDEMDTTETLPNPRNPYLSGRKTDIATKSSKASTSVEQPPAPPSPPVADEVDNFEELLSGPTVGNPFTIAEKTDIEMKSPPAFSVDEENKGEKMWFNLMQDLDLSVEQPILPRPFDLEPNKYTKEYLEVGLLVANEHLEDGWGKSKGKSVIPRRAKTALRVFYPITEHLDFSPRCYVGCCPSIAHYLIPRIINRDKVFFYAEFWDEMKRNCNRRIEDLTLDQIKNQMSSVIKEHTTINKLYPSPSNPLQAASAANRFLSWQHKIDLQDCQDIIAQIQRHGLVQLPQNLTPWLVNQVHLQFGTGQDLEEARHRLSRENLGCFLHLVAYSCYTFPAAMPLGERIVRSIKRALNLLSITALHAAAGPLGV</sequence>
<dbReference type="GO" id="GO:0006506">
    <property type="term" value="P:GPI anchor biosynthetic process"/>
    <property type="evidence" value="ECO:0007669"/>
    <property type="project" value="UniProtKB-KW"/>
</dbReference>
<organism evidence="10 11">
    <name type="scientific">Xylaria arbuscula</name>
    <dbReference type="NCBI Taxonomy" id="114810"/>
    <lineage>
        <taxon>Eukaryota</taxon>
        <taxon>Fungi</taxon>
        <taxon>Dikarya</taxon>
        <taxon>Ascomycota</taxon>
        <taxon>Pezizomycotina</taxon>
        <taxon>Sordariomycetes</taxon>
        <taxon>Xylariomycetidae</taxon>
        <taxon>Xylariales</taxon>
        <taxon>Xylariaceae</taxon>
        <taxon>Xylaria</taxon>
    </lineage>
</organism>
<proteinExistence type="predicted"/>
<keyword evidence="5" id="KW-0256">Endoplasmic reticulum</keyword>
<evidence type="ECO:0000256" key="2">
    <source>
        <dbReference type="ARBA" id="ARBA00004687"/>
    </source>
</evidence>
<dbReference type="GO" id="GO:0005789">
    <property type="term" value="C:endoplasmic reticulum membrane"/>
    <property type="evidence" value="ECO:0007669"/>
    <property type="project" value="UniProtKB-SubCell"/>
</dbReference>
<evidence type="ECO:0000256" key="3">
    <source>
        <dbReference type="ARBA" id="ARBA00022502"/>
    </source>
</evidence>
<keyword evidence="4 9" id="KW-0812">Transmembrane</keyword>
<reference evidence="10" key="1">
    <citation type="submission" date="2022-07" db="EMBL/GenBank/DDBJ databases">
        <title>Genome Sequence of Xylaria arbuscula.</title>
        <authorList>
            <person name="Buettner E."/>
        </authorList>
    </citation>
    <scope>NUCLEOTIDE SEQUENCE</scope>
    <source>
        <strain evidence="10">VT107</strain>
    </source>
</reference>
<keyword evidence="3" id="KW-0337">GPI-anchor biosynthesis</keyword>
<evidence type="ECO:0000313" key="11">
    <source>
        <dbReference type="Proteomes" id="UP001148614"/>
    </source>
</evidence>